<proteinExistence type="predicted"/>
<organism evidence="2 3">
    <name type="scientific">Brasilonema bromeliae SPC951</name>
    <dbReference type="NCBI Taxonomy" id="385972"/>
    <lineage>
        <taxon>Bacteria</taxon>
        <taxon>Bacillati</taxon>
        <taxon>Cyanobacteriota</taxon>
        <taxon>Cyanophyceae</taxon>
        <taxon>Nostocales</taxon>
        <taxon>Scytonemataceae</taxon>
        <taxon>Brasilonema</taxon>
        <taxon>Bromeliae group (in: Brasilonema)</taxon>
    </lineage>
</organism>
<dbReference type="NCBIfam" id="NF038131">
    <property type="entry name" value="choice_anch_K"/>
    <property type="match status" value="1"/>
</dbReference>
<evidence type="ECO:0000313" key="2">
    <source>
        <dbReference type="EMBL" id="NMG19463.1"/>
    </source>
</evidence>
<name>A0ABX1P5X4_9CYAN</name>
<keyword evidence="1" id="KW-0732">Signal</keyword>
<feature type="signal peptide" evidence="1">
    <location>
        <begin position="1"/>
        <end position="28"/>
    </location>
</feature>
<dbReference type="InterPro" id="IPR047995">
    <property type="entry name" value="Choice_anch_K"/>
</dbReference>
<accession>A0ABX1P5X4</accession>
<evidence type="ECO:0000256" key="1">
    <source>
        <dbReference type="SAM" id="SignalP"/>
    </source>
</evidence>
<evidence type="ECO:0000313" key="3">
    <source>
        <dbReference type="Proteomes" id="UP000718564"/>
    </source>
</evidence>
<protein>
    <submittedName>
        <fullName evidence="2">PEP-CTERM sorting domain-containing protein</fullName>
    </submittedName>
</protein>
<gene>
    <name evidence="2" type="ORF">DP116_08315</name>
</gene>
<keyword evidence="3" id="KW-1185">Reference proteome</keyword>
<reference evidence="2 3" key="1">
    <citation type="submission" date="2018-06" db="EMBL/GenBank/DDBJ databases">
        <title>Comparative genomics of Brasilonema spp. strains.</title>
        <authorList>
            <person name="Alvarenga D.O."/>
            <person name="Fiore M.F."/>
            <person name="Varani A.M."/>
        </authorList>
    </citation>
    <scope>NUCLEOTIDE SEQUENCE [LARGE SCALE GENOMIC DNA]</scope>
    <source>
        <strain evidence="2 3">SPC951</strain>
    </source>
</reference>
<comment type="caution">
    <text evidence="2">The sequence shown here is derived from an EMBL/GenBank/DDBJ whole genome shotgun (WGS) entry which is preliminary data.</text>
</comment>
<sequence>MKLSSVFAAALSTFAVSLITAFGFSNHAQGLTILGNSSGIWGTPDPGSNTDPVFSGVGTNTFTWGRSRPDDRQNNYGTAANELTFTGNPFSADDVGSLFKVGDLEYYNGKVEQSTSVDSVPLNLTLSFTNPGTFREVFNFGFQLVNTTNLGVNPEDDADIVYIKDNFDTRNFYFEGNEYQLNLIGFSQNGGNTTVNKFSVFEDDRTTAGIYARMTRITPAKQIPEPAGIVGLSVLGIYLVTHKKSLGVKK</sequence>
<feature type="chain" id="PRO_5045382240" evidence="1">
    <location>
        <begin position="29"/>
        <end position="250"/>
    </location>
</feature>
<dbReference type="Proteomes" id="UP000718564">
    <property type="component" value="Unassembled WGS sequence"/>
</dbReference>
<dbReference type="RefSeq" id="WP_169154736.1">
    <property type="nucleotide sequence ID" value="NZ_CAWPJE010000437.1"/>
</dbReference>
<dbReference type="EMBL" id="QMEB01000045">
    <property type="protein sequence ID" value="NMG19463.1"/>
    <property type="molecule type" value="Genomic_DNA"/>
</dbReference>